<dbReference type="AlphaFoldDB" id="A0AAE0KWB6"/>
<keyword evidence="1" id="KW-0812">Transmembrane</keyword>
<evidence type="ECO:0008006" key="4">
    <source>
        <dbReference type="Google" id="ProtNLM"/>
    </source>
</evidence>
<organism evidence="2 3">
    <name type="scientific">Cymbomonas tetramitiformis</name>
    <dbReference type="NCBI Taxonomy" id="36881"/>
    <lineage>
        <taxon>Eukaryota</taxon>
        <taxon>Viridiplantae</taxon>
        <taxon>Chlorophyta</taxon>
        <taxon>Pyramimonadophyceae</taxon>
        <taxon>Pyramimonadales</taxon>
        <taxon>Pyramimonadaceae</taxon>
        <taxon>Cymbomonas</taxon>
    </lineage>
</organism>
<evidence type="ECO:0000256" key="1">
    <source>
        <dbReference type="SAM" id="Phobius"/>
    </source>
</evidence>
<dbReference type="EMBL" id="LGRX02015651">
    <property type="protein sequence ID" value="KAK3263178.1"/>
    <property type="molecule type" value="Genomic_DNA"/>
</dbReference>
<comment type="caution">
    <text evidence="2">The sequence shown here is derived from an EMBL/GenBank/DDBJ whole genome shotgun (WGS) entry which is preliminary data.</text>
</comment>
<keyword evidence="1" id="KW-1133">Transmembrane helix</keyword>
<sequence>MYHILRFLFFIVGFFNIFLYFEHYRRGGFGLLRNVVAACGSSFKEGWQRLVLVAVSKFNRNEPRYPRCSDDVRQRSQIFPALEADLVTHIFSFLGIEDFPALFQACLPSRLTSKHTALQAWKDLSRETFQQLGSVNFCGCKLVRAVENFGPSLRKLDLS</sequence>
<feature type="transmembrane region" description="Helical" evidence="1">
    <location>
        <begin position="6"/>
        <end position="24"/>
    </location>
</feature>
<dbReference type="Proteomes" id="UP001190700">
    <property type="component" value="Unassembled WGS sequence"/>
</dbReference>
<accession>A0AAE0KWB6</accession>
<keyword evidence="1" id="KW-0472">Membrane</keyword>
<proteinExistence type="predicted"/>
<evidence type="ECO:0000313" key="2">
    <source>
        <dbReference type="EMBL" id="KAK3263178.1"/>
    </source>
</evidence>
<name>A0AAE0KWB6_9CHLO</name>
<keyword evidence="3" id="KW-1185">Reference proteome</keyword>
<feature type="non-terminal residue" evidence="2">
    <location>
        <position position="159"/>
    </location>
</feature>
<protein>
    <recommendedName>
        <fullName evidence="4">F-box domain-containing protein</fullName>
    </recommendedName>
</protein>
<evidence type="ECO:0000313" key="3">
    <source>
        <dbReference type="Proteomes" id="UP001190700"/>
    </source>
</evidence>
<reference evidence="2 3" key="1">
    <citation type="journal article" date="2015" name="Genome Biol. Evol.">
        <title>Comparative Genomics of a Bacterivorous Green Alga Reveals Evolutionary Causalities and Consequences of Phago-Mixotrophic Mode of Nutrition.</title>
        <authorList>
            <person name="Burns J.A."/>
            <person name="Paasch A."/>
            <person name="Narechania A."/>
            <person name="Kim E."/>
        </authorList>
    </citation>
    <scope>NUCLEOTIDE SEQUENCE [LARGE SCALE GENOMIC DNA]</scope>
    <source>
        <strain evidence="2 3">PLY_AMNH</strain>
    </source>
</reference>
<gene>
    <name evidence="2" type="ORF">CYMTET_28001</name>
</gene>